<evidence type="ECO:0000313" key="1">
    <source>
        <dbReference type="EMBL" id="CAG2192518.1"/>
    </source>
</evidence>
<keyword evidence="2" id="KW-1185">Reference proteome</keyword>
<dbReference type="EMBL" id="CAJPWZ010000404">
    <property type="protein sequence ID" value="CAG2192518.1"/>
    <property type="molecule type" value="Genomic_DNA"/>
</dbReference>
<reference evidence="1" key="1">
    <citation type="submission" date="2021-03" db="EMBL/GenBank/DDBJ databases">
        <authorList>
            <person name="Bekaert M."/>
        </authorList>
    </citation>
    <scope>NUCLEOTIDE SEQUENCE</scope>
</reference>
<dbReference type="AlphaFoldDB" id="A0A8S3Q7H9"/>
<evidence type="ECO:0008006" key="3">
    <source>
        <dbReference type="Google" id="ProtNLM"/>
    </source>
</evidence>
<dbReference type="Proteomes" id="UP000683360">
    <property type="component" value="Unassembled WGS sequence"/>
</dbReference>
<organism evidence="1 2">
    <name type="scientific">Mytilus edulis</name>
    <name type="common">Blue mussel</name>
    <dbReference type="NCBI Taxonomy" id="6550"/>
    <lineage>
        <taxon>Eukaryota</taxon>
        <taxon>Metazoa</taxon>
        <taxon>Spiralia</taxon>
        <taxon>Lophotrochozoa</taxon>
        <taxon>Mollusca</taxon>
        <taxon>Bivalvia</taxon>
        <taxon>Autobranchia</taxon>
        <taxon>Pteriomorphia</taxon>
        <taxon>Mytilida</taxon>
        <taxon>Mytiloidea</taxon>
        <taxon>Mytilidae</taxon>
        <taxon>Mytilinae</taxon>
        <taxon>Mytilus</taxon>
    </lineage>
</organism>
<evidence type="ECO:0000313" key="2">
    <source>
        <dbReference type="Proteomes" id="UP000683360"/>
    </source>
</evidence>
<proteinExistence type="predicted"/>
<comment type="caution">
    <text evidence="1">The sequence shown here is derived from an EMBL/GenBank/DDBJ whole genome shotgun (WGS) entry which is preliminary data.</text>
</comment>
<protein>
    <recommendedName>
        <fullName evidence="3">B box-type domain-containing protein</fullName>
    </recommendedName>
</protein>
<sequence>MASNHSEPCTARDHDEICCKECISQNHRACKNTRFIDLASKNFKQSQSFVDSEEQLSFILEALENLNKSCKENDSRIKQQETQIRKQIAKIKERIIKQVKFFEESLLKDLTEIKDKSVTRLKRQEKDIGDLITSSKVEKETLEFVSDHGSEKQPFVSISSSKLILEKIENKVKQISESFVATSLIFVESVQKENKTELGSIRLMKTPCSFPFVPYKVCQSQVPVVRKRKTTSFTHLYDIEMHGYSLVGVSGITVLEDKRLFFL</sequence>
<gene>
    <name evidence="1" type="ORF">MEDL_7674</name>
</gene>
<name>A0A8S3Q7H9_MYTED</name>
<accession>A0A8S3Q7H9</accession>